<organism evidence="3 4">
    <name type="scientific">Microcystis aeruginosa NIES-4325</name>
    <dbReference type="NCBI Taxonomy" id="2569534"/>
    <lineage>
        <taxon>Bacteria</taxon>
        <taxon>Bacillati</taxon>
        <taxon>Cyanobacteriota</taxon>
        <taxon>Cyanophyceae</taxon>
        <taxon>Oscillatoriophycideae</taxon>
        <taxon>Chroococcales</taxon>
        <taxon>Microcystaceae</taxon>
        <taxon>Microcystis</taxon>
    </lineage>
</organism>
<feature type="domain" description="YCII-related" evidence="2">
    <location>
        <begin position="3"/>
        <end position="85"/>
    </location>
</feature>
<sequence length="89" mass="10402">MPKFVVWGSYCENVLEKRSPYRQAHLEGLNRQKERGILITIGPTADLSQVFGIYQAVSESEVRELIEADPYWQNGIWTEYQVKEWIQAI</sequence>
<comment type="caution">
    <text evidence="3">The sequence shown here is derived from an EMBL/GenBank/DDBJ whole genome shotgun (WGS) entry which is preliminary data.</text>
</comment>
<proteinExistence type="inferred from homology"/>
<accession>A0A5J4FFG6</accession>
<evidence type="ECO:0000256" key="1">
    <source>
        <dbReference type="ARBA" id="ARBA00007689"/>
    </source>
</evidence>
<gene>
    <name evidence="3" type="ORF">MiAbW_03349</name>
</gene>
<dbReference type="AlphaFoldDB" id="A0A5J4FFG6"/>
<dbReference type="InterPro" id="IPR051807">
    <property type="entry name" value="Sec-metab_biosynth-assoc"/>
</dbReference>
<dbReference type="InterPro" id="IPR011008">
    <property type="entry name" value="Dimeric_a/b-barrel"/>
</dbReference>
<dbReference type="Pfam" id="PF03795">
    <property type="entry name" value="YCII"/>
    <property type="match status" value="1"/>
</dbReference>
<dbReference type="PANTHER" id="PTHR33606:SF3">
    <property type="entry name" value="PROTEIN YCII"/>
    <property type="match status" value="1"/>
</dbReference>
<evidence type="ECO:0000313" key="3">
    <source>
        <dbReference type="EMBL" id="GEA28770.1"/>
    </source>
</evidence>
<protein>
    <recommendedName>
        <fullName evidence="2">YCII-related domain-containing protein</fullName>
    </recommendedName>
</protein>
<dbReference type="SUPFAM" id="SSF54909">
    <property type="entry name" value="Dimeric alpha+beta barrel"/>
    <property type="match status" value="1"/>
</dbReference>
<evidence type="ECO:0000259" key="2">
    <source>
        <dbReference type="Pfam" id="PF03795"/>
    </source>
</evidence>
<dbReference type="EMBL" id="BJKP01000046">
    <property type="protein sequence ID" value="GEA28770.1"/>
    <property type="molecule type" value="Genomic_DNA"/>
</dbReference>
<dbReference type="Gene3D" id="3.30.70.1060">
    <property type="entry name" value="Dimeric alpha+beta barrel"/>
    <property type="match status" value="1"/>
</dbReference>
<dbReference type="Proteomes" id="UP000376575">
    <property type="component" value="Unassembled WGS sequence"/>
</dbReference>
<comment type="similarity">
    <text evidence="1">Belongs to the YciI family.</text>
</comment>
<evidence type="ECO:0000313" key="4">
    <source>
        <dbReference type="Proteomes" id="UP000376575"/>
    </source>
</evidence>
<dbReference type="PANTHER" id="PTHR33606">
    <property type="entry name" value="PROTEIN YCII"/>
    <property type="match status" value="1"/>
</dbReference>
<dbReference type="NCBIfam" id="NF009506">
    <property type="entry name" value="PRK12864.1"/>
    <property type="match status" value="1"/>
</dbReference>
<reference evidence="3 4" key="1">
    <citation type="journal article" date="2019" name="FEMS Microbiol. Lett.">
        <title>A novel salt-tolerant genotype illuminates the sucrose gene evolution in freshwater bloom-forming cyanobacterium Microcystis aeruginosa.</title>
        <authorList>
            <person name="Tanabe Y."/>
            <person name="Yamaguchi H."/>
            <person name="Sano T."/>
            <person name="Kawachi M."/>
        </authorList>
    </citation>
    <scope>NUCLEOTIDE SEQUENCE [LARGE SCALE GENOMIC DNA]</scope>
    <source>
        <strain evidence="3 4">NIES-4325</strain>
    </source>
</reference>
<dbReference type="InterPro" id="IPR005545">
    <property type="entry name" value="YCII"/>
</dbReference>
<dbReference type="RefSeq" id="WP_151697140.1">
    <property type="nucleotide sequence ID" value="NZ_BJKP01000046.1"/>
</dbReference>
<name>A0A5J4FFG6_MICAE</name>